<dbReference type="EMBL" id="MHUZ01000026">
    <property type="protein sequence ID" value="OHA85306.1"/>
    <property type="molecule type" value="Genomic_DNA"/>
</dbReference>
<evidence type="ECO:0000256" key="1">
    <source>
        <dbReference type="SAM" id="Phobius"/>
    </source>
</evidence>
<dbReference type="Proteomes" id="UP000178168">
    <property type="component" value="Unassembled WGS sequence"/>
</dbReference>
<name>A0A1G2SJV4_9BACT</name>
<proteinExistence type="predicted"/>
<gene>
    <name evidence="2" type="ORF">A2591_04025</name>
</gene>
<evidence type="ECO:0000313" key="2">
    <source>
        <dbReference type="EMBL" id="OHA85306.1"/>
    </source>
</evidence>
<dbReference type="AlphaFoldDB" id="A0A1G2SJV4"/>
<evidence type="ECO:0000313" key="3">
    <source>
        <dbReference type="Proteomes" id="UP000178168"/>
    </source>
</evidence>
<protein>
    <submittedName>
        <fullName evidence="2">Uncharacterized protein</fullName>
    </submittedName>
</protein>
<accession>A0A1G2SJV4</accession>
<keyword evidence="1" id="KW-1133">Transmembrane helix</keyword>
<keyword evidence="1" id="KW-0812">Transmembrane</keyword>
<feature type="transmembrane region" description="Helical" evidence="1">
    <location>
        <begin position="16"/>
        <end position="35"/>
    </location>
</feature>
<dbReference type="STRING" id="1802730.A2591_04025"/>
<reference evidence="2 3" key="1">
    <citation type="journal article" date="2016" name="Nat. Commun.">
        <title>Thousands of microbial genomes shed light on interconnected biogeochemical processes in an aquifer system.</title>
        <authorList>
            <person name="Anantharaman K."/>
            <person name="Brown C.T."/>
            <person name="Hug L.A."/>
            <person name="Sharon I."/>
            <person name="Castelle C.J."/>
            <person name="Probst A.J."/>
            <person name="Thomas B.C."/>
            <person name="Singh A."/>
            <person name="Wilkins M.J."/>
            <person name="Karaoz U."/>
            <person name="Brodie E.L."/>
            <person name="Williams K.H."/>
            <person name="Hubbard S.S."/>
            <person name="Banfield J.F."/>
        </authorList>
    </citation>
    <scope>NUCLEOTIDE SEQUENCE [LARGE SCALE GENOMIC DNA]</scope>
</reference>
<keyword evidence="1" id="KW-0472">Membrane</keyword>
<sequence length="263" mass="28929">MDTTENEVQSARKKKIRASAAFLLVATVLVGVVVMRNEQMPPDPKGVLTDKEVLKKSQYLAGFVESITAEGDTGTLVVRANIKDISSGSLRYIEPEDVQFIEKVYMVSFDENTVFSGKVVADIVSGDQVAINTKELIYEKDSLTALSIAFFDPREDTVAQILRDRRTLDAVVESVENQDEDTVIVVRTAIPDEDKLRTMDLSGSYTVPFIERKYSVRISKSTTLEGVAREEISSGMSAIIVLDQDVNAPGVSEFGAITFESQS</sequence>
<organism evidence="2 3">
    <name type="scientific">Candidatus Yonathbacteria bacterium RIFOXYD1_FULL_52_36</name>
    <dbReference type="NCBI Taxonomy" id="1802730"/>
    <lineage>
        <taxon>Bacteria</taxon>
        <taxon>Candidatus Yonathiibacteriota</taxon>
    </lineage>
</organism>
<comment type="caution">
    <text evidence="2">The sequence shown here is derived from an EMBL/GenBank/DDBJ whole genome shotgun (WGS) entry which is preliminary data.</text>
</comment>